<dbReference type="EMBL" id="HG996476">
    <property type="protein sequence ID" value="CAG1853720.1"/>
    <property type="molecule type" value="Genomic_DNA"/>
</dbReference>
<dbReference type="Proteomes" id="UP000012960">
    <property type="component" value="Unplaced"/>
</dbReference>
<keyword evidence="3" id="KW-0411">Iron-sulfur</keyword>
<sequence length="235" mass="25557">MPNYLLAKDLILQIIGEITVAGAKSMEFVGSTVKGLSASTMMTLCNMVIEAGGKNGVVSADEPTFKCLDDKTSKNFEPLHSRSNYLFIQEYKIDVSKLEPLVAKPHSPDSRALARECKGIKIDRAYIGSCTGGKMEDFLAAAKVFLASVRVPTFLVPATQKVQIGACMYQSGRKTCSQIFEEAGCEVPCLFVSTTNRNFHGRMGHKEGQMYLASPYTAAASALTGYDTDPRDFLP</sequence>
<dbReference type="GO" id="GO:0016829">
    <property type="term" value="F:lyase activity"/>
    <property type="evidence" value="ECO:0007669"/>
    <property type="project" value="UniProtKB-KW"/>
</dbReference>
<keyword evidence="4" id="KW-0456">Lyase</keyword>
<feature type="domain" description="Aconitase/3-isopropylmalate dehydratase large subunit alpha/beta/alpha" evidence="5">
    <location>
        <begin position="3"/>
        <end position="111"/>
    </location>
</feature>
<feature type="domain" description="Aconitase/3-isopropylmalate dehydratase large subunit alpha/beta/alpha" evidence="5">
    <location>
        <begin position="167"/>
        <end position="225"/>
    </location>
</feature>
<dbReference type="EnsemblPlants" id="Ma10_t16540.1">
    <property type="protein sequence ID" value="Ma10_p16540.1"/>
    <property type="gene ID" value="Ma10_g16540"/>
</dbReference>
<accession>A0A804KX02</accession>
<protein>
    <submittedName>
        <fullName evidence="6">(wild Malaysian banana) hypothetical protein</fullName>
    </submittedName>
</protein>
<dbReference type="GO" id="GO:0046872">
    <property type="term" value="F:metal ion binding"/>
    <property type="evidence" value="ECO:0007669"/>
    <property type="project" value="UniProtKB-KW"/>
</dbReference>
<dbReference type="InterPro" id="IPR050067">
    <property type="entry name" value="IPM_dehydratase_rel_enz"/>
</dbReference>
<evidence type="ECO:0000256" key="2">
    <source>
        <dbReference type="ARBA" id="ARBA00023004"/>
    </source>
</evidence>
<keyword evidence="1" id="KW-0479">Metal-binding</keyword>
<reference evidence="7" key="2">
    <citation type="submission" date="2021-05" db="UniProtKB">
        <authorList>
            <consortium name="EnsemblPlants"/>
        </authorList>
    </citation>
    <scope>IDENTIFICATION</scope>
    <source>
        <strain evidence="7">subsp. malaccensis</strain>
    </source>
</reference>
<dbReference type="InterPro" id="IPR036008">
    <property type="entry name" value="Aconitase_4Fe-4S_dom"/>
</dbReference>
<dbReference type="OMA" id="MYLASPY"/>
<dbReference type="InParanoid" id="A0A804KX02"/>
<name>A0A804KX02_MUSAM</name>
<gene>
    <name evidence="6" type="ORF">GSMUA_319460.1</name>
</gene>
<dbReference type="PANTHER" id="PTHR43822:SF2">
    <property type="entry name" value="HOMOACONITASE, MITOCHONDRIAL"/>
    <property type="match status" value="1"/>
</dbReference>
<keyword evidence="2" id="KW-0408">Iron</keyword>
<organism evidence="7 8">
    <name type="scientific">Musa acuminata subsp. malaccensis</name>
    <name type="common">Wild banana</name>
    <name type="synonym">Musa malaccensis</name>
    <dbReference type="NCBI Taxonomy" id="214687"/>
    <lineage>
        <taxon>Eukaryota</taxon>
        <taxon>Viridiplantae</taxon>
        <taxon>Streptophyta</taxon>
        <taxon>Embryophyta</taxon>
        <taxon>Tracheophyta</taxon>
        <taxon>Spermatophyta</taxon>
        <taxon>Magnoliopsida</taxon>
        <taxon>Liliopsida</taxon>
        <taxon>Zingiberales</taxon>
        <taxon>Musaceae</taxon>
        <taxon>Musa</taxon>
    </lineage>
</organism>
<evidence type="ECO:0000256" key="4">
    <source>
        <dbReference type="ARBA" id="ARBA00023239"/>
    </source>
</evidence>
<evidence type="ECO:0000313" key="6">
    <source>
        <dbReference type="EMBL" id="CAG1853720.1"/>
    </source>
</evidence>
<evidence type="ECO:0000256" key="3">
    <source>
        <dbReference type="ARBA" id="ARBA00023014"/>
    </source>
</evidence>
<dbReference type="InterPro" id="IPR001030">
    <property type="entry name" value="Acoase/IPM_deHydtase_lsu_aba"/>
</dbReference>
<evidence type="ECO:0000313" key="7">
    <source>
        <dbReference type="EnsemblPlants" id="Ma10_p16540.1"/>
    </source>
</evidence>
<dbReference type="Gramene" id="Ma10_t16540.1">
    <property type="protein sequence ID" value="Ma10_p16540.1"/>
    <property type="gene ID" value="Ma10_g16540"/>
</dbReference>
<dbReference type="Pfam" id="PF00330">
    <property type="entry name" value="Aconitase"/>
    <property type="match status" value="2"/>
</dbReference>
<dbReference type="InterPro" id="IPR015931">
    <property type="entry name" value="Acnase/IPM_dHydase_lsu_aba_1/3"/>
</dbReference>
<evidence type="ECO:0000259" key="5">
    <source>
        <dbReference type="Pfam" id="PF00330"/>
    </source>
</evidence>
<dbReference type="SUPFAM" id="SSF53732">
    <property type="entry name" value="Aconitase iron-sulfur domain"/>
    <property type="match status" value="1"/>
</dbReference>
<evidence type="ECO:0000256" key="1">
    <source>
        <dbReference type="ARBA" id="ARBA00022723"/>
    </source>
</evidence>
<evidence type="ECO:0000313" key="8">
    <source>
        <dbReference type="Proteomes" id="UP000012960"/>
    </source>
</evidence>
<dbReference type="PANTHER" id="PTHR43822">
    <property type="entry name" value="HOMOACONITASE, MITOCHONDRIAL-RELATED"/>
    <property type="match status" value="1"/>
</dbReference>
<keyword evidence="8" id="KW-1185">Reference proteome</keyword>
<dbReference type="GO" id="GO:0043436">
    <property type="term" value="P:oxoacid metabolic process"/>
    <property type="evidence" value="ECO:0007669"/>
    <property type="project" value="UniProtKB-ARBA"/>
</dbReference>
<dbReference type="Gene3D" id="3.30.499.10">
    <property type="entry name" value="Aconitase, domain 3"/>
    <property type="match status" value="3"/>
</dbReference>
<dbReference type="AlphaFoldDB" id="A0A804KX02"/>
<dbReference type="GO" id="GO:0051536">
    <property type="term" value="F:iron-sulfur cluster binding"/>
    <property type="evidence" value="ECO:0007669"/>
    <property type="project" value="UniProtKB-KW"/>
</dbReference>
<reference evidence="6" key="1">
    <citation type="submission" date="2021-03" db="EMBL/GenBank/DDBJ databases">
        <authorList>
            <consortium name="Genoscope - CEA"/>
            <person name="William W."/>
        </authorList>
    </citation>
    <scope>NUCLEOTIDE SEQUENCE</scope>
    <source>
        <strain evidence="6">Doubled-haploid Pahang</strain>
    </source>
</reference>
<proteinExistence type="predicted"/>